<proteinExistence type="inferred from homology"/>
<dbReference type="GO" id="GO:0003676">
    <property type="term" value="F:nucleic acid binding"/>
    <property type="evidence" value="ECO:0007669"/>
    <property type="project" value="InterPro"/>
</dbReference>
<keyword evidence="3 5" id="KW-0378">Hydrolase</keyword>
<keyword evidence="7" id="KW-0175">Coiled coil</keyword>
<evidence type="ECO:0000313" key="10">
    <source>
        <dbReference type="EMBL" id="HFK23578.1"/>
    </source>
</evidence>
<comment type="catalytic activity">
    <reaction evidence="5 6">
        <text>Exonucleolytic cleavage in either 5'- to 3'- or 3'- to 5'-direction to yield nucleoside 5'-phosphates.</text>
        <dbReference type="EC" id="3.1.11.6"/>
    </reaction>
</comment>
<evidence type="ECO:0000259" key="9">
    <source>
        <dbReference type="Pfam" id="PF13742"/>
    </source>
</evidence>
<dbReference type="Pfam" id="PF02601">
    <property type="entry name" value="Exonuc_VII_L"/>
    <property type="match status" value="1"/>
</dbReference>
<keyword evidence="2 5" id="KW-0540">Nuclease</keyword>
<evidence type="ECO:0000256" key="3">
    <source>
        <dbReference type="ARBA" id="ARBA00022801"/>
    </source>
</evidence>
<comment type="subunit">
    <text evidence="5">Heterooligomer composed of large and small subunits.</text>
</comment>
<comment type="function">
    <text evidence="5">Bidirectionally degrades single-stranded DNA into large acid-insoluble oligonucleotides, which are then degraded further into small acid-soluble oligonucleotides.</text>
</comment>
<comment type="caution">
    <text evidence="10">The sequence shown here is derived from an EMBL/GenBank/DDBJ whole genome shotgun (WGS) entry which is preliminary data.</text>
</comment>
<keyword evidence="4 5" id="KW-0269">Exonuclease</keyword>
<accession>A0A7C3N5L0</accession>
<evidence type="ECO:0000259" key="8">
    <source>
        <dbReference type="Pfam" id="PF02601"/>
    </source>
</evidence>
<sequence length="444" mass="50928">MDEKVFTVTELTEILKETISKKFPSLIKITGEITNWTLSSSGHIYFSLKDENSIIKSIIWRTTNIKKDFKDGDKVVATGYLTIYEKQGTYQIIITEMKISGIGELYEKFLKLKEKLEKEGLFDKERKKKLPEYPLSIGIITSETGSVIHDIENILKRRAPYLKKYLFPALVQGEGSEKSIINGLKYFNKKNNVDVIIIARGGGSFEDLFVFNDETLAREIAKSKIPVISAVGHETDFTICDFVSDLRAPTPSAAAEIVVKNIDDIFDFLSRSKKELKKELKNKIDQMKKDFLNLKKNFFISSLAPLNKKKEKIGFLLEEMENSVERKIKIIKNRKEYLKNEILKSSPMLKILEKAKFVGMIKNDLNNVIKTRFERIKKEAEILRSNLNNLNPKEILKRGYSITLTEDGQMVKSVKDLTIDTNINVMIYDGNIKANVKSIEEEKL</sequence>
<dbReference type="InterPro" id="IPR020579">
    <property type="entry name" value="Exonuc_VII_lsu_C"/>
</dbReference>
<dbReference type="NCBIfam" id="TIGR00237">
    <property type="entry name" value="xseA"/>
    <property type="match status" value="1"/>
</dbReference>
<dbReference type="EMBL" id="DSTT01000003">
    <property type="protein sequence ID" value="HFK23578.1"/>
    <property type="molecule type" value="Genomic_DNA"/>
</dbReference>
<dbReference type="PANTHER" id="PTHR30008">
    <property type="entry name" value="EXODEOXYRIBONUCLEASE 7 LARGE SUBUNIT"/>
    <property type="match status" value="1"/>
</dbReference>
<reference evidence="10" key="1">
    <citation type="journal article" date="2020" name="mSystems">
        <title>Genome- and Community-Level Interaction Insights into Carbon Utilization and Element Cycling Functions of Hydrothermarchaeota in Hydrothermal Sediment.</title>
        <authorList>
            <person name="Zhou Z."/>
            <person name="Liu Y."/>
            <person name="Xu W."/>
            <person name="Pan J."/>
            <person name="Luo Z.H."/>
            <person name="Li M."/>
        </authorList>
    </citation>
    <scope>NUCLEOTIDE SEQUENCE [LARGE SCALE GENOMIC DNA]</scope>
    <source>
        <strain evidence="10">SpSt-464</strain>
    </source>
</reference>
<organism evidence="10">
    <name type="scientific">candidate division WOR-3 bacterium</name>
    <dbReference type="NCBI Taxonomy" id="2052148"/>
    <lineage>
        <taxon>Bacteria</taxon>
        <taxon>Bacteria division WOR-3</taxon>
    </lineage>
</organism>
<comment type="similarity">
    <text evidence="5 6">Belongs to the XseA family.</text>
</comment>
<gene>
    <name evidence="5" type="primary">xseA</name>
    <name evidence="10" type="ORF">ENS15_02855</name>
</gene>
<keyword evidence="1 5" id="KW-0963">Cytoplasm</keyword>
<feature type="domain" description="OB-fold nucleic acid binding" evidence="9">
    <location>
        <begin position="6"/>
        <end position="97"/>
    </location>
</feature>
<dbReference type="GO" id="GO:0006308">
    <property type="term" value="P:DNA catabolic process"/>
    <property type="evidence" value="ECO:0007669"/>
    <property type="project" value="UniProtKB-UniRule"/>
</dbReference>
<dbReference type="AlphaFoldDB" id="A0A7C3N5L0"/>
<evidence type="ECO:0000256" key="2">
    <source>
        <dbReference type="ARBA" id="ARBA00022722"/>
    </source>
</evidence>
<dbReference type="GO" id="GO:0005737">
    <property type="term" value="C:cytoplasm"/>
    <property type="evidence" value="ECO:0007669"/>
    <property type="project" value="UniProtKB-SubCell"/>
</dbReference>
<evidence type="ECO:0000256" key="4">
    <source>
        <dbReference type="ARBA" id="ARBA00022839"/>
    </source>
</evidence>
<dbReference type="HAMAP" id="MF_00378">
    <property type="entry name" value="Exonuc_7_L"/>
    <property type="match status" value="1"/>
</dbReference>
<dbReference type="InterPro" id="IPR003753">
    <property type="entry name" value="Exonuc_VII_L"/>
</dbReference>
<comment type="subcellular location">
    <subcellularLocation>
        <location evidence="5 6">Cytoplasm</location>
    </subcellularLocation>
</comment>
<dbReference type="InterPro" id="IPR025824">
    <property type="entry name" value="OB-fold_nuc-bd_dom"/>
</dbReference>
<dbReference type="GO" id="GO:0009318">
    <property type="term" value="C:exodeoxyribonuclease VII complex"/>
    <property type="evidence" value="ECO:0007669"/>
    <property type="project" value="UniProtKB-UniRule"/>
</dbReference>
<name>A0A7C3N5L0_UNCW3</name>
<dbReference type="EC" id="3.1.11.6" evidence="5"/>
<dbReference type="GO" id="GO:0008855">
    <property type="term" value="F:exodeoxyribonuclease VII activity"/>
    <property type="evidence" value="ECO:0007669"/>
    <property type="project" value="UniProtKB-UniRule"/>
</dbReference>
<dbReference type="PANTHER" id="PTHR30008:SF0">
    <property type="entry name" value="EXODEOXYRIBONUCLEASE 7 LARGE SUBUNIT"/>
    <property type="match status" value="1"/>
</dbReference>
<evidence type="ECO:0000256" key="6">
    <source>
        <dbReference type="RuleBase" id="RU004355"/>
    </source>
</evidence>
<feature type="coiled-coil region" evidence="7">
    <location>
        <begin position="266"/>
        <end position="297"/>
    </location>
</feature>
<dbReference type="Pfam" id="PF13742">
    <property type="entry name" value="tRNA_anti_2"/>
    <property type="match status" value="1"/>
</dbReference>
<feature type="domain" description="Exonuclease VII large subunit C-terminal" evidence="8">
    <location>
        <begin position="121"/>
        <end position="434"/>
    </location>
</feature>
<evidence type="ECO:0000256" key="1">
    <source>
        <dbReference type="ARBA" id="ARBA00022490"/>
    </source>
</evidence>
<evidence type="ECO:0000256" key="7">
    <source>
        <dbReference type="SAM" id="Coils"/>
    </source>
</evidence>
<dbReference type="CDD" id="cd04489">
    <property type="entry name" value="ExoVII_LU_OBF"/>
    <property type="match status" value="1"/>
</dbReference>
<protein>
    <recommendedName>
        <fullName evidence="5">Exodeoxyribonuclease 7 large subunit</fullName>
        <ecNumber evidence="5">3.1.11.6</ecNumber>
    </recommendedName>
    <alternativeName>
        <fullName evidence="5">Exodeoxyribonuclease VII large subunit</fullName>
        <shortName evidence="5">Exonuclease VII large subunit</shortName>
    </alternativeName>
</protein>
<evidence type="ECO:0000256" key="5">
    <source>
        <dbReference type="HAMAP-Rule" id="MF_00378"/>
    </source>
</evidence>